<sequence>MALESMNVEYSDSLALGDMHHSMSADYLAGAVTDPDLELEFDFTGQSQTHEVDSVSQEQSVTLVGTSPESMHVSVDSIQLTQGLDGLIDDSVISRIVDGMINLPQKGTCIACVAKIRDHCFHSCTSDETQDLCRCPTMLNKLYLVVMDPKLSQSCKLLPLDLILFLEQALHNTVEAIKDCAICGDSTLSSANGITLCIAANWIVNSIQTALESEMAMLTSNKSALSLWSDPKRHAPVVSTSGGLPYINNLQASDLPPPSLDIRNSLRIGTWNASSNEWMLCVSEILVSRIKRMQRTLSLVEDANAASDPVSTTTTDRIKLDMAKDVQAKSKMLLGMVKIWVSECSLGQ</sequence>
<accession>A0ACC1NK82</accession>
<comment type="caution">
    <text evidence="1">The sequence shown here is derived from an EMBL/GenBank/DDBJ whole genome shotgun (WGS) entry which is preliminary data.</text>
</comment>
<keyword evidence="2" id="KW-1185">Reference proteome</keyword>
<dbReference type="Proteomes" id="UP001143910">
    <property type="component" value="Unassembled WGS sequence"/>
</dbReference>
<evidence type="ECO:0000313" key="2">
    <source>
        <dbReference type="Proteomes" id="UP001143910"/>
    </source>
</evidence>
<gene>
    <name evidence="1" type="ORF">NQ176_g3333</name>
</gene>
<reference evidence="1" key="1">
    <citation type="submission" date="2022-08" db="EMBL/GenBank/DDBJ databases">
        <title>Genome Sequence of Lecanicillium fungicola.</title>
        <authorList>
            <person name="Buettner E."/>
        </authorList>
    </citation>
    <scope>NUCLEOTIDE SEQUENCE</scope>
    <source>
        <strain evidence="1">Babe33</strain>
    </source>
</reference>
<protein>
    <submittedName>
        <fullName evidence="1">Uncharacterized protein</fullName>
    </submittedName>
</protein>
<dbReference type="EMBL" id="JANJQO010000294">
    <property type="protein sequence ID" value="KAJ2979322.1"/>
    <property type="molecule type" value="Genomic_DNA"/>
</dbReference>
<organism evidence="1 2">
    <name type="scientific">Zarea fungicola</name>
    <dbReference type="NCBI Taxonomy" id="93591"/>
    <lineage>
        <taxon>Eukaryota</taxon>
        <taxon>Fungi</taxon>
        <taxon>Dikarya</taxon>
        <taxon>Ascomycota</taxon>
        <taxon>Pezizomycotina</taxon>
        <taxon>Sordariomycetes</taxon>
        <taxon>Hypocreomycetidae</taxon>
        <taxon>Hypocreales</taxon>
        <taxon>Cordycipitaceae</taxon>
        <taxon>Zarea</taxon>
    </lineage>
</organism>
<proteinExistence type="predicted"/>
<evidence type="ECO:0000313" key="1">
    <source>
        <dbReference type="EMBL" id="KAJ2979322.1"/>
    </source>
</evidence>
<name>A0ACC1NK82_9HYPO</name>